<reference evidence="1 2" key="1">
    <citation type="submission" date="2014-04" db="EMBL/GenBank/DDBJ databases">
        <title>Evolutionary Origins and Diversification of the Mycorrhizal Mutualists.</title>
        <authorList>
            <consortium name="DOE Joint Genome Institute"/>
            <consortium name="Mycorrhizal Genomics Consortium"/>
            <person name="Kohler A."/>
            <person name="Kuo A."/>
            <person name="Nagy L.G."/>
            <person name="Floudas D."/>
            <person name="Copeland A."/>
            <person name="Barry K.W."/>
            <person name="Cichocki N."/>
            <person name="Veneault-Fourrey C."/>
            <person name="LaButti K."/>
            <person name="Lindquist E.A."/>
            <person name="Lipzen A."/>
            <person name="Lundell T."/>
            <person name="Morin E."/>
            <person name="Murat C."/>
            <person name="Riley R."/>
            <person name="Ohm R."/>
            <person name="Sun H."/>
            <person name="Tunlid A."/>
            <person name="Henrissat B."/>
            <person name="Grigoriev I.V."/>
            <person name="Hibbett D.S."/>
            <person name="Martin F."/>
        </authorList>
    </citation>
    <scope>NUCLEOTIDE SEQUENCE [LARGE SCALE GENOMIC DNA]</scope>
    <source>
        <strain evidence="1 2">FD-317 M1</strain>
    </source>
</reference>
<protein>
    <submittedName>
        <fullName evidence="1">Uncharacterized protein</fullName>
    </submittedName>
</protein>
<sequence>MYPKSTRTRALRILMRQIARRSTTNLLQALSLWPVVESKLLLSEVLSWFDPIRASRGTEDEYENAILPAYRNHLSDWEDHSLAPIIDFFRAVASSTEQGWSTILDCGCLDLLLHLYVADFQDPVTLNSRTRSFSKSCISATCNSFLMEVLADGYGHRVVELHPLRGLWPPWPMLAFGSNTQNRCSRRRGMWKLVGKEQIQWRISSIYDALVMEWSLHGISGRAQTTLTTEPFLCDPFIDLLEFSGSSNLDEEICFRALRSMHKLWSRINTVEVNSRLRMYIEETPEDYAREIFIQLIHRLLLLSDILQLLDKTTTRLLACEALSLEGVVNVDPEDSFPHLNFCGTSQGPHYRMLVLSMMWDLLWKGPDGIASSIHNPHDELTWSRILVQNSDSLCELQILFPKQQHDNWADEWLNPSTYRIKASDHNINVYSWINNKGQASMGSRSDVG</sequence>
<dbReference type="EMBL" id="KN834772">
    <property type="protein sequence ID" value="KIK61170.1"/>
    <property type="molecule type" value="Genomic_DNA"/>
</dbReference>
<organism evidence="1 2">
    <name type="scientific">Collybiopsis luxurians FD-317 M1</name>
    <dbReference type="NCBI Taxonomy" id="944289"/>
    <lineage>
        <taxon>Eukaryota</taxon>
        <taxon>Fungi</taxon>
        <taxon>Dikarya</taxon>
        <taxon>Basidiomycota</taxon>
        <taxon>Agaricomycotina</taxon>
        <taxon>Agaricomycetes</taxon>
        <taxon>Agaricomycetidae</taxon>
        <taxon>Agaricales</taxon>
        <taxon>Marasmiineae</taxon>
        <taxon>Omphalotaceae</taxon>
        <taxon>Collybiopsis</taxon>
        <taxon>Collybiopsis luxurians</taxon>
    </lineage>
</organism>
<dbReference type="HOGENOM" id="CLU_033350_0_0_1"/>
<name>A0A0D0BBR4_9AGAR</name>
<gene>
    <name evidence="1" type="ORF">GYMLUDRAFT_59119</name>
</gene>
<dbReference type="AlphaFoldDB" id="A0A0D0BBR4"/>
<accession>A0A0D0BBR4</accession>
<dbReference type="Proteomes" id="UP000053593">
    <property type="component" value="Unassembled WGS sequence"/>
</dbReference>
<proteinExistence type="predicted"/>
<keyword evidence="2" id="KW-1185">Reference proteome</keyword>
<evidence type="ECO:0000313" key="1">
    <source>
        <dbReference type="EMBL" id="KIK61170.1"/>
    </source>
</evidence>
<evidence type="ECO:0000313" key="2">
    <source>
        <dbReference type="Proteomes" id="UP000053593"/>
    </source>
</evidence>
<dbReference type="OrthoDB" id="3001418at2759"/>